<protein>
    <submittedName>
        <fullName evidence="6">Cytochrome c</fullName>
    </submittedName>
</protein>
<dbReference type="AlphaFoldDB" id="A0A4Q0MD64"/>
<organism evidence="6 7">
    <name type="scientific">Arcticibacter tournemirensis</name>
    <dbReference type="NCBI Taxonomy" id="699437"/>
    <lineage>
        <taxon>Bacteria</taxon>
        <taxon>Pseudomonadati</taxon>
        <taxon>Bacteroidota</taxon>
        <taxon>Sphingobacteriia</taxon>
        <taxon>Sphingobacteriales</taxon>
        <taxon>Sphingobacteriaceae</taxon>
        <taxon>Arcticibacter</taxon>
    </lineage>
</organism>
<dbReference type="Proteomes" id="UP000290848">
    <property type="component" value="Unassembled WGS sequence"/>
</dbReference>
<dbReference type="Pfam" id="PF13442">
    <property type="entry name" value="Cytochrome_CBB3"/>
    <property type="match status" value="1"/>
</dbReference>
<evidence type="ECO:0000256" key="1">
    <source>
        <dbReference type="ARBA" id="ARBA00022617"/>
    </source>
</evidence>
<evidence type="ECO:0000259" key="5">
    <source>
        <dbReference type="PROSITE" id="PS51007"/>
    </source>
</evidence>
<keyword evidence="2 4" id="KW-0479">Metal-binding</keyword>
<evidence type="ECO:0000256" key="4">
    <source>
        <dbReference type="PROSITE-ProRule" id="PRU00433"/>
    </source>
</evidence>
<dbReference type="Gene3D" id="1.10.760.10">
    <property type="entry name" value="Cytochrome c-like domain"/>
    <property type="match status" value="1"/>
</dbReference>
<evidence type="ECO:0000256" key="2">
    <source>
        <dbReference type="ARBA" id="ARBA00022723"/>
    </source>
</evidence>
<feature type="domain" description="Cytochrome c" evidence="5">
    <location>
        <begin position="35"/>
        <end position="112"/>
    </location>
</feature>
<evidence type="ECO:0000313" key="6">
    <source>
        <dbReference type="EMBL" id="RXF71164.1"/>
    </source>
</evidence>
<dbReference type="GO" id="GO:0020037">
    <property type="term" value="F:heme binding"/>
    <property type="evidence" value="ECO:0007669"/>
    <property type="project" value="InterPro"/>
</dbReference>
<reference evidence="6 7" key="1">
    <citation type="submission" date="2018-12" db="EMBL/GenBank/DDBJ databases">
        <title>The Draft Genome Sequence of the Soil Bacterium Pedobacter tournemirensis R1.</title>
        <authorList>
            <person name="He J."/>
        </authorList>
    </citation>
    <scope>NUCLEOTIDE SEQUENCE [LARGE SCALE GENOMIC DNA]</scope>
    <source>
        <strain evidence="6 7">R1</strain>
    </source>
</reference>
<accession>A0A4Q0MD64</accession>
<dbReference type="RefSeq" id="WP_128768409.1">
    <property type="nucleotide sequence ID" value="NZ_RXOC01000003.1"/>
</dbReference>
<evidence type="ECO:0000313" key="7">
    <source>
        <dbReference type="Proteomes" id="UP000290848"/>
    </source>
</evidence>
<dbReference type="InterPro" id="IPR036909">
    <property type="entry name" value="Cyt_c-like_dom_sf"/>
</dbReference>
<keyword evidence="1 4" id="KW-0349">Heme</keyword>
<keyword evidence="3 4" id="KW-0408">Iron</keyword>
<gene>
    <name evidence="6" type="ORF">EKH83_05570</name>
</gene>
<dbReference type="PROSITE" id="PS51007">
    <property type="entry name" value="CYTC"/>
    <property type="match status" value="1"/>
</dbReference>
<dbReference type="EMBL" id="RXOC01000003">
    <property type="protein sequence ID" value="RXF71164.1"/>
    <property type="molecule type" value="Genomic_DNA"/>
</dbReference>
<comment type="caution">
    <text evidence="6">The sequence shown here is derived from an EMBL/GenBank/DDBJ whole genome shotgun (WGS) entry which is preliminary data.</text>
</comment>
<proteinExistence type="predicted"/>
<dbReference type="SUPFAM" id="SSF46626">
    <property type="entry name" value="Cytochrome c"/>
    <property type="match status" value="1"/>
</dbReference>
<dbReference type="GO" id="GO:0009055">
    <property type="term" value="F:electron transfer activity"/>
    <property type="evidence" value="ECO:0007669"/>
    <property type="project" value="InterPro"/>
</dbReference>
<dbReference type="GO" id="GO:0046872">
    <property type="term" value="F:metal ion binding"/>
    <property type="evidence" value="ECO:0007669"/>
    <property type="project" value="UniProtKB-KW"/>
</dbReference>
<evidence type="ECO:0000256" key="3">
    <source>
        <dbReference type="ARBA" id="ARBA00023004"/>
    </source>
</evidence>
<sequence length="133" mass="15188">MILKTWSLLFVLFAAYSGMVYVYSSGVHRGQPPSKEVQWGWNLWQNKNCHTCHQLYGLGGYMGPDLTNMISDPTKGPAYMRVFIKYGTSKMPDLHLSDHDVDALLKFLSWVDKSGKTRVDAKNVHWTGTYILK</sequence>
<name>A0A4Q0MD64_9SPHI</name>
<dbReference type="InterPro" id="IPR009056">
    <property type="entry name" value="Cyt_c-like_dom"/>
</dbReference>